<name>E4Z237_OIKDI</name>
<reference evidence="2" key="1">
    <citation type="journal article" date="2010" name="Science">
        <title>Plasticity of animal genome architecture unmasked by rapid evolution of a pelagic tunicate.</title>
        <authorList>
            <person name="Denoeud F."/>
            <person name="Henriet S."/>
            <person name="Mungpakdee S."/>
            <person name="Aury J.M."/>
            <person name="Da Silva C."/>
            <person name="Brinkmann H."/>
            <person name="Mikhaleva J."/>
            <person name="Olsen L.C."/>
            <person name="Jubin C."/>
            <person name="Canestro C."/>
            <person name="Bouquet J.M."/>
            <person name="Danks G."/>
            <person name="Poulain J."/>
            <person name="Campsteijn C."/>
            <person name="Adamski M."/>
            <person name="Cross I."/>
            <person name="Yadetie F."/>
            <person name="Muffato M."/>
            <person name="Louis A."/>
            <person name="Butcher S."/>
            <person name="Tsagkogeorga G."/>
            <person name="Konrad A."/>
            <person name="Singh S."/>
            <person name="Jensen M.F."/>
            <person name="Cong E.H."/>
            <person name="Eikeseth-Otteraa H."/>
            <person name="Noel B."/>
            <person name="Anthouard V."/>
            <person name="Porcel B.M."/>
            <person name="Kachouri-Lafond R."/>
            <person name="Nishino A."/>
            <person name="Ugolini M."/>
            <person name="Chourrout P."/>
            <person name="Nishida H."/>
            <person name="Aasland R."/>
            <person name="Huzurbazar S."/>
            <person name="Westhof E."/>
            <person name="Delsuc F."/>
            <person name="Lehrach H."/>
            <person name="Reinhardt R."/>
            <person name="Weissenbach J."/>
            <person name="Roy S.W."/>
            <person name="Artiguenave F."/>
            <person name="Postlethwait J.H."/>
            <person name="Manak J.R."/>
            <person name="Thompson E.M."/>
            <person name="Jaillon O."/>
            <person name="Du Pasquier L."/>
            <person name="Boudinot P."/>
            <person name="Liberles D.A."/>
            <person name="Volff J.N."/>
            <person name="Philippe H."/>
            <person name="Lenhard B."/>
            <person name="Roest Crollius H."/>
            <person name="Wincker P."/>
            <person name="Chourrout D."/>
        </authorList>
    </citation>
    <scope>NUCLEOTIDE SEQUENCE [LARGE SCALE GENOMIC DNA]</scope>
</reference>
<feature type="region of interest" description="Disordered" evidence="1">
    <location>
        <begin position="1"/>
        <end position="92"/>
    </location>
</feature>
<dbReference type="AlphaFoldDB" id="E4Z237"/>
<sequence>MLSFLRKEQQSGKVGSPPRNTSSPKRKPLASQESVDDFGLPKPRKSSKMSEPLSGNNLLSKISSGISSYCPSPGIRMKKNKKFGSRNDLKGN</sequence>
<protein>
    <submittedName>
        <fullName evidence="2">Uncharacterized protein</fullName>
    </submittedName>
</protein>
<gene>
    <name evidence="2" type="ORF">GSOID_T00023856001</name>
</gene>
<feature type="compositionally biased region" description="Basic and acidic residues" evidence="1">
    <location>
        <begin position="1"/>
        <end position="10"/>
    </location>
</feature>
<proteinExistence type="predicted"/>
<evidence type="ECO:0000256" key="1">
    <source>
        <dbReference type="SAM" id="MobiDB-lite"/>
    </source>
</evidence>
<dbReference type="Proteomes" id="UP000011014">
    <property type="component" value="Unassembled WGS sequence"/>
</dbReference>
<feature type="compositionally biased region" description="Polar residues" evidence="1">
    <location>
        <begin position="53"/>
        <end position="70"/>
    </location>
</feature>
<organism evidence="2">
    <name type="scientific">Oikopleura dioica</name>
    <name type="common">Tunicate</name>
    <dbReference type="NCBI Taxonomy" id="34765"/>
    <lineage>
        <taxon>Eukaryota</taxon>
        <taxon>Metazoa</taxon>
        <taxon>Chordata</taxon>
        <taxon>Tunicata</taxon>
        <taxon>Appendicularia</taxon>
        <taxon>Copelata</taxon>
        <taxon>Oikopleuridae</taxon>
        <taxon>Oikopleura</taxon>
    </lineage>
</organism>
<dbReference type="EMBL" id="FN656631">
    <property type="protein sequence ID" value="CBY41765.1"/>
    <property type="molecule type" value="Genomic_DNA"/>
</dbReference>
<evidence type="ECO:0000313" key="2">
    <source>
        <dbReference type="EMBL" id="CBY41765.1"/>
    </source>
</evidence>
<accession>E4Z237</accession>